<dbReference type="GO" id="GO:0051301">
    <property type="term" value="P:cell division"/>
    <property type="evidence" value="ECO:0007669"/>
    <property type="project" value="UniProtKB-KW"/>
</dbReference>
<evidence type="ECO:0000256" key="2">
    <source>
        <dbReference type="ARBA" id="ARBA00008029"/>
    </source>
</evidence>
<feature type="compositionally biased region" description="Low complexity" evidence="8">
    <location>
        <begin position="103"/>
        <end position="117"/>
    </location>
</feature>
<dbReference type="InParanoid" id="F2U1C0"/>
<dbReference type="EMBL" id="GL832959">
    <property type="protein sequence ID" value="EGD81422.1"/>
    <property type="molecule type" value="Genomic_DNA"/>
</dbReference>
<evidence type="ECO:0000256" key="6">
    <source>
        <dbReference type="ARBA" id="ARBA00023306"/>
    </source>
</evidence>
<dbReference type="GO" id="GO:0000776">
    <property type="term" value="C:kinetochore"/>
    <property type="evidence" value="ECO:0007669"/>
    <property type="project" value="TreeGrafter"/>
</dbReference>
<dbReference type="Pfam" id="PF05557">
    <property type="entry name" value="MAD"/>
    <property type="match status" value="1"/>
</dbReference>
<dbReference type="AlphaFoldDB" id="F2U1C0"/>
<keyword evidence="6" id="KW-0131">Cell cycle</keyword>
<dbReference type="PANTHER" id="PTHR23168:SF0">
    <property type="entry name" value="MITOTIC SPINDLE ASSEMBLY CHECKPOINT PROTEIN MAD1"/>
    <property type="match status" value="1"/>
</dbReference>
<comment type="subcellular location">
    <subcellularLocation>
        <location evidence="1">Nucleus</location>
    </subcellularLocation>
</comment>
<evidence type="ECO:0000256" key="8">
    <source>
        <dbReference type="SAM" id="MobiDB-lite"/>
    </source>
</evidence>
<keyword evidence="10" id="KW-1185">Reference proteome</keyword>
<gene>
    <name evidence="9" type="ORF">PTSG_02142</name>
</gene>
<feature type="compositionally biased region" description="Basic residues" evidence="8">
    <location>
        <begin position="38"/>
        <end position="53"/>
    </location>
</feature>
<dbReference type="STRING" id="946362.F2U1C0"/>
<accession>F2U1C0</accession>
<feature type="compositionally biased region" description="Polar residues" evidence="8">
    <location>
        <begin position="71"/>
        <end position="81"/>
    </location>
</feature>
<organism evidence="9 10">
    <name type="scientific">Salpingoeca rosetta (strain ATCC 50818 / BSB-021)</name>
    <dbReference type="NCBI Taxonomy" id="946362"/>
    <lineage>
        <taxon>Eukaryota</taxon>
        <taxon>Choanoflagellata</taxon>
        <taxon>Craspedida</taxon>
        <taxon>Salpingoecidae</taxon>
        <taxon>Salpingoeca</taxon>
    </lineage>
</organism>
<evidence type="ECO:0000256" key="5">
    <source>
        <dbReference type="ARBA" id="ARBA00023242"/>
    </source>
</evidence>
<dbReference type="GO" id="GO:0005635">
    <property type="term" value="C:nuclear envelope"/>
    <property type="evidence" value="ECO:0007669"/>
    <property type="project" value="TreeGrafter"/>
</dbReference>
<dbReference type="OrthoDB" id="331602at2759"/>
<dbReference type="Proteomes" id="UP000007799">
    <property type="component" value="Unassembled WGS sequence"/>
</dbReference>
<dbReference type="InterPro" id="IPR008672">
    <property type="entry name" value="Mad1"/>
</dbReference>
<dbReference type="GO" id="GO:0072686">
    <property type="term" value="C:mitotic spindle"/>
    <property type="evidence" value="ECO:0007669"/>
    <property type="project" value="TreeGrafter"/>
</dbReference>
<evidence type="ECO:0000256" key="4">
    <source>
        <dbReference type="ARBA" id="ARBA00022776"/>
    </source>
</evidence>
<dbReference type="GO" id="GO:0051315">
    <property type="term" value="P:attachment of mitotic spindle microtubules to kinetochore"/>
    <property type="evidence" value="ECO:0007669"/>
    <property type="project" value="TreeGrafter"/>
</dbReference>
<dbReference type="eggNOG" id="KOG4593">
    <property type="taxonomic scope" value="Eukaryota"/>
</dbReference>
<keyword evidence="7" id="KW-0175">Coiled coil</keyword>
<keyword evidence="5" id="KW-0539">Nucleus</keyword>
<proteinExistence type="inferred from homology"/>
<evidence type="ECO:0000313" key="9">
    <source>
        <dbReference type="EMBL" id="EGD81422.1"/>
    </source>
</evidence>
<protein>
    <submittedName>
        <fullName evidence="9">Uncharacterized protein</fullName>
    </submittedName>
</protein>
<evidence type="ECO:0000256" key="3">
    <source>
        <dbReference type="ARBA" id="ARBA00022618"/>
    </source>
</evidence>
<dbReference type="GO" id="GO:0007094">
    <property type="term" value="P:mitotic spindle assembly checkpoint signaling"/>
    <property type="evidence" value="ECO:0007669"/>
    <property type="project" value="InterPro"/>
</dbReference>
<name>F2U1C0_SALR5</name>
<evidence type="ECO:0000313" key="10">
    <source>
        <dbReference type="Proteomes" id="UP000007799"/>
    </source>
</evidence>
<feature type="compositionally biased region" description="Gly residues" evidence="8">
    <location>
        <begin position="19"/>
        <end position="34"/>
    </location>
</feature>
<comment type="similarity">
    <text evidence="2">Belongs to the MAD1 family.</text>
</comment>
<dbReference type="GeneID" id="16077218"/>
<dbReference type="PANTHER" id="PTHR23168">
    <property type="entry name" value="MITOTIC SPINDLE ASSEMBLY CHECKPOINT PROTEIN MAD1 MITOTIC ARREST DEFICIENT-LIKE PROTEIN 1"/>
    <property type="match status" value="1"/>
</dbReference>
<reference evidence="9" key="1">
    <citation type="submission" date="2009-08" db="EMBL/GenBank/DDBJ databases">
        <title>Annotation of Salpingoeca rosetta.</title>
        <authorList>
            <consortium name="The Broad Institute Genome Sequencing Platform"/>
            <person name="Russ C."/>
            <person name="Cuomo C."/>
            <person name="Burger G."/>
            <person name="Gray M.W."/>
            <person name="Holland P.W.H."/>
            <person name="King N."/>
            <person name="Lang F.B.F."/>
            <person name="Roger A.J."/>
            <person name="Ruiz-Trillo I."/>
            <person name="Young S.K."/>
            <person name="Zeng Q."/>
            <person name="Gargeya S."/>
            <person name="Alvarado L."/>
            <person name="Berlin A."/>
            <person name="Chapman S.B."/>
            <person name="Chen Z."/>
            <person name="Freedman E."/>
            <person name="Gellesch M."/>
            <person name="Goldberg J."/>
            <person name="Griggs A."/>
            <person name="Gujja S."/>
            <person name="Heilman E."/>
            <person name="Heiman D."/>
            <person name="Howarth C."/>
            <person name="Mehta T."/>
            <person name="Neiman D."/>
            <person name="Pearson M."/>
            <person name="Roberts A."/>
            <person name="Saif S."/>
            <person name="Shea T."/>
            <person name="Shenoy N."/>
            <person name="Sisk P."/>
            <person name="Stolte C."/>
            <person name="Sykes S."/>
            <person name="White J."/>
            <person name="Yandava C."/>
            <person name="Haas B."/>
            <person name="Nusbaum C."/>
            <person name="Birren B."/>
        </authorList>
    </citation>
    <scope>NUCLEOTIDE SEQUENCE</scope>
    <source>
        <strain evidence="9">ATCC 50818</strain>
    </source>
</reference>
<evidence type="ECO:0000256" key="7">
    <source>
        <dbReference type="SAM" id="Coils"/>
    </source>
</evidence>
<keyword evidence="3" id="KW-0132">Cell division</keyword>
<feature type="compositionally biased region" description="Acidic residues" evidence="8">
    <location>
        <begin position="152"/>
        <end position="165"/>
    </location>
</feature>
<feature type="region of interest" description="Disordered" evidence="8">
    <location>
        <begin position="99"/>
        <end position="211"/>
    </location>
</feature>
<feature type="region of interest" description="Disordered" evidence="8">
    <location>
        <begin position="1"/>
        <end position="81"/>
    </location>
</feature>
<dbReference type="FunFam" id="3.30.457.60:FF:000002">
    <property type="entry name" value="Mitotic spindle assembly checkpoint protein MAD1"/>
    <property type="match status" value="1"/>
</dbReference>
<dbReference type="Gene3D" id="3.30.457.60">
    <property type="match status" value="1"/>
</dbReference>
<sequence length="381" mass="41812">MVRGVVRDAPYTTRSRRGGTAGGTGSTGSAGNAGTGDHHHHGGPMRASGRRPHLSSAARHEQQQQQQQQQYTQASSRTWRSSALRERLQHFLMESPARPFVEQQQQQQLQQQQQQQQFRGGLSSRQVGAVSPSAAASRAGSFLESHVRDDAADADDEEEEEDDDLASVQGTTGGSLVGSARAHDDSLNLSSTTGGNLAARHSGRGTADSANSSFTQRALNLSNASLSTTRDEMVAAMEHRIMALEAEKIDMHAAKLHAEHELKAVKAQLEREQIELARQRDAREKGVFNNNVREFREACYELLGYQIDVVQASRYRLHSMYAESADDYLLFASSPQGLQLLETQFSASLDERILANLHRFHSIPAFLSAITVDLFSKSTMA</sequence>
<keyword evidence="4" id="KW-0498">Mitosis</keyword>
<dbReference type="RefSeq" id="XP_004996626.1">
    <property type="nucleotide sequence ID" value="XM_004996569.1"/>
</dbReference>
<feature type="coiled-coil region" evidence="7">
    <location>
        <begin position="255"/>
        <end position="282"/>
    </location>
</feature>
<dbReference type="KEGG" id="sre:PTSG_02142"/>
<evidence type="ECO:0000256" key="1">
    <source>
        <dbReference type="ARBA" id="ARBA00004123"/>
    </source>
</evidence>